<dbReference type="GO" id="GO:0036503">
    <property type="term" value="P:ERAD pathway"/>
    <property type="evidence" value="ECO:0007669"/>
    <property type="project" value="TreeGrafter"/>
</dbReference>
<feature type="region of interest" description="Disordered" evidence="2">
    <location>
        <begin position="208"/>
        <end position="258"/>
    </location>
</feature>
<evidence type="ECO:0000313" key="4">
    <source>
        <dbReference type="EMBL" id="GME67653.1"/>
    </source>
</evidence>
<feature type="compositionally biased region" description="Acidic residues" evidence="2">
    <location>
        <begin position="511"/>
        <end position="539"/>
    </location>
</feature>
<evidence type="ECO:0000259" key="3">
    <source>
        <dbReference type="PROSITE" id="PS50076"/>
    </source>
</evidence>
<dbReference type="EMBL" id="BSXN01000219">
    <property type="protein sequence ID" value="GME67653.1"/>
    <property type="molecule type" value="Genomic_DNA"/>
</dbReference>
<comment type="caution">
    <text evidence="4">The sequence shown here is derived from an EMBL/GenBank/DDBJ whole genome shotgun (WGS) entry which is preliminary data.</text>
</comment>
<feature type="region of interest" description="Disordered" evidence="2">
    <location>
        <begin position="273"/>
        <end position="310"/>
    </location>
</feature>
<organism evidence="4 5">
    <name type="scientific">Candida boidinii</name>
    <name type="common">Yeast</name>
    <dbReference type="NCBI Taxonomy" id="5477"/>
    <lineage>
        <taxon>Eukaryota</taxon>
        <taxon>Fungi</taxon>
        <taxon>Dikarya</taxon>
        <taxon>Ascomycota</taxon>
        <taxon>Saccharomycotina</taxon>
        <taxon>Pichiomycetes</taxon>
        <taxon>Pichiales</taxon>
        <taxon>Pichiaceae</taxon>
        <taxon>Ogataea</taxon>
        <taxon>Ogataea/Candida clade</taxon>
    </lineage>
</organism>
<dbReference type="PRINTS" id="PR00625">
    <property type="entry name" value="JDOMAIN"/>
</dbReference>
<dbReference type="Pfam" id="PF00226">
    <property type="entry name" value="DnaJ"/>
    <property type="match status" value="1"/>
</dbReference>
<dbReference type="AlphaFoldDB" id="A0A9W6SVH1"/>
<dbReference type="PANTHER" id="PTHR44360:SF1">
    <property type="entry name" value="DNAJ HOMOLOG SUBFAMILY B MEMBER 9"/>
    <property type="match status" value="1"/>
</dbReference>
<feature type="region of interest" description="Disordered" evidence="2">
    <location>
        <begin position="66"/>
        <end position="97"/>
    </location>
</feature>
<dbReference type="GO" id="GO:0005783">
    <property type="term" value="C:endoplasmic reticulum"/>
    <property type="evidence" value="ECO:0007669"/>
    <property type="project" value="TreeGrafter"/>
</dbReference>
<feature type="compositionally biased region" description="Basic residues" evidence="2">
    <location>
        <begin position="222"/>
        <end position="231"/>
    </location>
</feature>
<feature type="compositionally biased region" description="Polar residues" evidence="2">
    <location>
        <begin position="570"/>
        <end position="583"/>
    </location>
</feature>
<feature type="region of interest" description="Disordered" evidence="2">
    <location>
        <begin position="113"/>
        <end position="160"/>
    </location>
</feature>
<proteinExistence type="predicted"/>
<reference evidence="4" key="1">
    <citation type="submission" date="2023-04" db="EMBL/GenBank/DDBJ databases">
        <title>Candida boidinii NBRC 10035.</title>
        <authorList>
            <person name="Ichikawa N."/>
            <person name="Sato H."/>
            <person name="Tonouchi N."/>
        </authorList>
    </citation>
    <scope>NUCLEOTIDE SEQUENCE</scope>
    <source>
        <strain evidence="4">NBRC 10035</strain>
    </source>
</reference>
<keyword evidence="1" id="KW-0143">Chaperone</keyword>
<feature type="compositionally biased region" description="Low complexity" evidence="2">
    <location>
        <begin position="480"/>
        <end position="496"/>
    </location>
</feature>
<dbReference type="SMART" id="SM00271">
    <property type="entry name" value="DnaJ"/>
    <property type="match status" value="1"/>
</dbReference>
<feature type="region of interest" description="Disordered" evidence="2">
    <location>
        <begin position="739"/>
        <end position="764"/>
    </location>
</feature>
<feature type="compositionally biased region" description="Basic and acidic residues" evidence="2">
    <location>
        <begin position="640"/>
        <end position="673"/>
    </location>
</feature>
<accession>A0A9W6SVH1</accession>
<dbReference type="CDD" id="cd06257">
    <property type="entry name" value="DnaJ"/>
    <property type="match status" value="1"/>
</dbReference>
<evidence type="ECO:0000256" key="1">
    <source>
        <dbReference type="ARBA" id="ARBA00023186"/>
    </source>
</evidence>
<keyword evidence="5" id="KW-1185">Reference proteome</keyword>
<feature type="compositionally biased region" description="Polar residues" evidence="2">
    <location>
        <begin position="543"/>
        <end position="552"/>
    </location>
</feature>
<sequence>MASVSNHYSILGIDKNASGSDIKKSFRKLALKYHPDKNKSSDAEENFKKINESYKILSDSIKKREYDQKLQTEQQQQEQQQRQQREQQSQFQSFHRPYGSPRFAEAAADHAFTTSNTRSQQEEQYQRPPYSNFFNANGPQNDFDGFQYHNHPGSEYTRPFDRARQRHERAFKKHDETFRRFQAHFNNNPMFEDIDTNFFSAFDHPFFNPNGSSPFKENQANRKNKNTRKYKYANDTAFQSNTREQRERERRQREKIDQERLRRERRRREYAEKLQREAESEKERAFANESTKDPKGEFHSTNDGSWTRSGTAYSYRSTEKTFTGRYPDKDQHTANHDTFDADATSGSGIKAENVSSENYNSHSNANEDDNGNKSNGSSTAGSKTSTSIPTYTLDSDLDDEGDLSEISVPDTGNPNQETSFRHEGHSGFATNNPTENLNFEYSEDEDDLRNGGTQRTNGYADIVDSDTDVDIEEIRATKFQQQQQKHNQQQQKQQQHYNDTNQHSPASKHEEEEEQDGDDEGDEEEDGDDEGDEEEEEYDELHQYQTHYSNEFFQYEGTSDDPIVLDEETPNISDNENGNNPTEHVSDSAEKLGEPIDENEKKSSENNDQVKENVFQNIPNLDAFPVRPETNRGRKMFGASRERYWSPPKRDDHPRPEVNSHSDDDSDKKKEKLPQTSHPNGTNKNSDKPQQQNDPEFKYGFQNVPPFTQTDGNFNMNSMAENLDSLPEAHKTEINNMDEDIDMEDDPANENRRKPSSIPIYEPVNSLPKTKKRLNPISGSVKITLEDLYCDDISLSKLTAPPLPTYAGNDMQALISIFENYQMKFQIYQSLMAKYGQDRLKVGFKYPKWMEDAQNRQVYLESIKRDVAIQQNYSRELKEYYRISTEFANIVDENHQELHS</sequence>
<feature type="compositionally biased region" description="Polar residues" evidence="2">
    <location>
        <begin position="353"/>
        <end position="364"/>
    </location>
</feature>
<evidence type="ECO:0000313" key="5">
    <source>
        <dbReference type="Proteomes" id="UP001165120"/>
    </source>
</evidence>
<dbReference type="GO" id="GO:0051787">
    <property type="term" value="F:misfolded protein binding"/>
    <property type="evidence" value="ECO:0007669"/>
    <property type="project" value="TreeGrafter"/>
</dbReference>
<dbReference type="PROSITE" id="PS50076">
    <property type="entry name" value="DNAJ_2"/>
    <property type="match status" value="1"/>
</dbReference>
<feature type="domain" description="J" evidence="3">
    <location>
        <begin position="6"/>
        <end position="70"/>
    </location>
</feature>
<dbReference type="GO" id="GO:0051087">
    <property type="term" value="F:protein-folding chaperone binding"/>
    <property type="evidence" value="ECO:0007669"/>
    <property type="project" value="TreeGrafter"/>
</dbReference>
<protein>
    <submittedName>
        <fullName evidence="4">Unnamed protein product</fullName>
    </submittedName>
</protein>
<feature type="compositionally biased region" description="Basic and acidic residues" evidence="2">
    <location>
        <begin position="326"/>
        <end position="339"/>
    </location>
</feature>
<name>A0A9W6SVH1_CANBO</name>
<dbReference type="Gene3D" id="1.10.287.110">
    <property type="entry name" value="DnaJ domain"/>
    <property type="match status" value="1"/>
</dbReference>
<feature type="compositionally biased region" description="Low complexity" evidence="2">
    <location>
        <begin position="74"/>
        <end position="94"/>
    </location>
</feature>
<feature type="compositionally biased region" description="Low complexity" evidence="2">
    <location>
        <begin position="372"/>
        <end position="387"/>
    </location>
</feature>
<feature type="compositionally biased region" description="Polar residues" evidence="2">
    <location>
        <begin position="301"/>
        <end position="310"/>
    </location>
</feature>
<feature type="region of interest" description="Disordered" evidence="2">
    <location>
        <begin position="322"/>
        <end position="711"/>
    </location>
</feature>
<dbReference type="InterPro" id="IPR001623">
    <property type="entry name" value="DnaJ_domain"/>
</dbReference>
<dbReference type="InterPro" id="IPR036869">
    <property type="entry name" value="J_dom_sf"/>
</dbReference>
<dbReference type="PANTHER" id="PTHR44360">
    <property type="entry name" value="DNAJ HOMOLOG SUBFAMILY B MEMBER 9"/>
    <property type="match status" value="1"/>
</dbReference>
<evidence type="ECO:0000256" key="2">
    <source>
        <dbReference type="SAM" id="MobiDB-lite"/>
    </source>
</evidence>
<dbReference type="InterPro" id="IPR051948">
    <property type="entry name" value="Hsp70_co-chaperone_J-domain"/>
</dbReference>
<dbReference type="Proteomes" id="UP001165120">
    <property type="component" value="Unassembled WGS sequence"/>
</dbReference>
<feature type="compositionally biased region" description="Basic and acidic residues" evidence="2">
    <location>
        <begin position="273"/>
        <end position="300"/>
    </location>
</feature>
<feature type="compositionally biased region" description="Polar residues" evidence="2">
    <location>
        <begin position="674"/>
        <end position="694"/>
    </location>
</feature>
<dbReference type="SUPFAM" id="SSF46565">
    <property type="entry name" value="Chaperone J-domain"/>
    <property type="match status" value="1"/>
</dbReference>
<feature type="compositionally biased region" description="Acidic residues" evidence="2">
    <location>
        <begin position="739"/>
        <end position="748"/>
    </location>
</feature>
<feature type="compositionally biased region" description="Basic and acidic residues" evidence="2">
    <location>
        <begin position="584"/>
        <end position="611"/>
    </location>
</feature>
<feature type="compositionally biased region" description="Polar residues" evidence="2">
    <location>
        <begin position="209"/>
        <end position="218"/>
    </location>
</feature>
<gene>
    <name evidence="4" type="ORF">Cboi02_000103600</name>
</gene>
<feature type="compositionally biased region" description="Polar residues" evidence="2">
    <location>
        <begin position="428"/>
        <end position="439"/>
    </location>
</feature>
<feature type="compositionally biased region" description="Basic and acidic residues" evidence="2">
    <location>
        <begin position="243"/>
        <end position="258"/>
    </location>
</feature>